<name>A0A7D6BFE1_FERL1</name>
<comment type="similarity">
    <text evidence="1">Belongs to the ABC transporter superfamily.</text>
</comment>
<dbReference type="PROSITE" id="PS00211">
    <property type="entry name" value="ABC_TRANSPORTER_1"/>
    <property type="match status" value="1"/>
</dbReference>
<accession>A0A7D6BFE1</accession>
<organism evidence="6 7">
    <name type="scientific">Fermentimicrarchaeum limneticum</name>
    <dbReference type="NCBI Taxonomy" id="2795018"/>
    <lineage>
        <taxon>Archaea</taxon>
        <taxon>Candidatus Micrarchaeota</taxon>
        <taxon>Candidatus Fermentimicrarchaeales</taxon>
        <taxon>Candidatus Fermentimicrarchaeaceae</taxon>
        <taxon>Candidatus Fermentimicrarchaeum</taxon>
    </lineage>
</organism>
<dbReference type="InterPro" id="IPR003439">
    <property type="entry name" value="ABC_transporter-like_ATP-bd"/>
</dbReference>
<dbReference type="InterPro" id="IPR003593">
    <property type="entry name" value="AAA+_ATPase"/>
</dbReference>
<dbReference type="CDD" id="cd03263">
    <property type="entry name" value="ABC_subfamily_A"/>
    <property type="match status" value="1"/>
</dbReference>
<dbReference type="SMART" id="SM00382">
    <property type="entry name" value="AAA"/>
    <property type="match status" value="1"/>
</dbReference>
<reference evidence="7" key="1">
    <citation type="submission" date="2020-07" db="EMBL/GenBank/DDBJ databases">
        <title>Metabolic diversity and evolutionary history of the archaeal phylum ###Micrarchaeota### uncovered from a freshwater lake metagenome.</title>
        <authorList>
            <person name="Kadnikov V.V."/>
            <person name="Savvichev A.S."/>
            <person name="Mardanov A.V."/>
            <person name="Beletsky A.V."/>
            <person name="Chupakov A.V."/>
            <person name="Kokryatskaya N.M."/>
            <person name="Pimenov N.V."/>
            <person name="Ravin N.V."/>
        </authorList>
    </citation>
    <scope>NUCLEOTIDE SEQUENCE [LARGE SCALE GENOMIC DNA]</scope>
</reference>
<gene>
    <name evidence="6" type="ORF">Sv326_0545</name>
</gene>
<evidence type="ECO:0000256" key="4">
    <source>
        <dbReference type="ARBA" id="ARBA00022840"/>
    </source>
</evidence>
<dbReference type="PROSITE" id="PS50893">
    <property type="entry name" value="ABC_TRANSPORTER_2"/>
    <property type="match status" value="1"/>
</dbReference>
<protein>
    <submittedName>
        <fullName evidence="6">ABC-type multidrug transport system, ATPase component CcmA</fullName>
    </submittedName>
</protein>
<dbReference type="InterPro" id="IPR050763">
    <property type="entry name" value="ABC_transporter_ATP-binding"/>
</dbReference>
<dbReference type="InterPro" id="IPR017871">
    <property type="entry name" value="ABC_transporter-like_CS"/>
</dbReference>
<dbReference type="SUPFAM" id="SSF52540">
    <property type="entry name" value="P-loop containing nucleoside triphosphate hydrolases"/>
    <property type="match status" value="1"/>
</dbReference>
<evidence type="ECO:0000259" key="5">
    <source>
        <dbReference type="PROSITE" id="PS50893"/>
    </source>
</evidence>
<dbReference type="PANTHER" id="PTHR42711:SF5">
    <property type="entry name" value="ABC TRANSPORTER ATP-BINDING PROTEIN NATA"/>
    <property type="match status" value="1"/>
</dbReference>
<dbReference type="PANTHER" id="PTHR42711">
    <property type="entry name" value="ABC TRANSPORTER ATP-BINDING PROTEIN"/>
    <property type="match status" value="1"/>
</dbReference>
<sequence length="296" mass="32453">MDAVIVENVVKRFGSFTALDGVSFSIGEGEIFGLLGHNGAGKSTLINIISLISKPTSGVVSVFGKKDRSLIGLAPQENAVYADLTCLENVVHFARLYGIKNPVIVAAHLLSVLGLDGKAEARARDLSGGMRRRLNLACSMVYNPKLLILDEPTSGLDPIARRALWKTIKDVQKEGITILLTTHYMDEAEYLCDRIAILDSGRLVDVDTPLRLKRKTLHSVVTVELNKVPTSAELKRLSIHPEDKVLQSGTTITIECNEPERVIPLASKVFGEKIARINVNNPTLEDLFMKMAEVKR</sequence>
<keyword evidence="4" id="KW-0067">ATP-binding</keyword>
<evidence type="ECO:0000256" key="3">
    <source>
        <dbReference type="ARBA" id="ARBA00022741"/>
    </source>
</evidence>
<dbReference type="Proteomes" id="UP000510821">
    <property type="component" value="Chromosome"/>
</dbReference>
<feature type="domain" description="ABC transporter" evidence="5">
    <location>
        <begin position="4"/>
        <end position="225"/>
    </location>
</feature>
<dbReference type="AlphaFoldDB" id="A0A7D6BFE1"/>
<dbReference type="GO" id="GO:0016887">
    <property type="term" value="F:ATP hydrolysis activity"/>
    <property type="evidence" value="ECO:0007669"/>
    <property type="project" value="InterPro"/>
</dbReference>
<evidence type="ECO:0000313" key="6">
    <source>
        <dbReference type="EMBL" id="QLJ52720.1"/>
    </source>
</evidence>
<dbReference type="EMBL" id="CP058998">
    <property type="protein sequence ID" value="QLJ52720.1"/>
    <property type="molecule type" value="Genomic_DNA"/>
</dbReference>
<dbReference type="GO" id="GO:0005524">
    <property type="term" value="F:ATP binding"/>
    <property type="evidence" value="ECO:0007669"/>
    <property type="project" value="UniProtKB-KW"/>
</dbReference>
<proteinExistence type="inferred from homology"/>
<keyword evidence="2" id="KW-0813">Transport</keyword>
<evidence type="ECO:0000313" key="7">
    <source>
        <dbReference type="Proteomes" id="UP000510821"/>
    </source>
</evidence>
<evidence type="ECO:0000256" key="2">
    <source>
        <dbReference type="ARBA" id="ARBA00022448"/>
    </source>
</evidence>
<dbReference type="Gene3D" id="3.40.50.300">
    <property type="entry name" value="P-loop containing nucleotide triphosphate hydrolases"/>
    <property type="match status" value="1"/>
</dbReference>
<dbReference type="KEGG" id="flt:Sv326_0545"/>
<dbReference type="Pfam" id="PF00005">
    <property type="entry name" value="ABC_tran"/>
    <property type="match status" value="1"/>
</dbReference>
<keyword evidence="3" id="KW-0547">Nucleotide-binding</keyword>
<dbReference type="InterPro" id="IPR027417">
    <property type="entry name" value="P-loop_NTPase"/>
</dbReference>
<evidence type="ECO:0000256" key="1">
    <source>
        <dbReference type="ARBA" id="ARBA00005417"/>
    </source>
</evidence>